<accession>A0A3L7AVU5</accession>
<evidence type="ECO:0000313" key="4">
    <source>
        <dbReference type="Proteomes" id="UP000269438"/>
    </source>
</evidence>
<proteinExistence type="predicted"/>
<dbReference type="AlphaFoldDB" id="A0A3L7AVU5"/>
<dbReference type="Proteomes" id="UP000269438">
    <property type="component" value="Unassembled WGS sequence"/>
</dbReference>
<name>A0A3L7AVU5_9MICO</name>
<keyword evidence="4" id="KW-1185">Reference proteome</keyword>
<organism evidence="3 4">
    <name type="scientific">Mycetocola lacteus</name>
    <dbReference type="NCBI Taxonomy" id="76637"/>
    <lineage>
        <taxon>Bacteria</taxon>
        <taxon>Bacillati</taxon>
        <taxon>Actinomycetota</taxon>
        <taxon>Actinomycetes</taxon>
        <taxon>Micrococcales</taxon>
        <taxon>Microbacteriaceae</taxon>
        <taxon>Mycetocola</taxon>
    </lineage>
</organism>
<dbReference type="EMBL" id="RCUY01000001">
    <property type="protein sequence ID" value="RLP84649.1"/>
    <property type="molecule type" value="Genomic_DNA"/>
</dbReference>
<protein>
    <submittedName>
        <fullName evidence="3">Uncharacterized protein</fullName>
    </submittedName>
</protein>
<comment type="caution">
    <text evidence="3">The sequence shown here is derived from an EMBL/GenBank/DDBJ whole genome shotgun (WGS) entry which is preliminary data.</text>
</comment>
<keyword evidence="1" id="KW-0472">Membrane</keyword>
<keyword evidence="1" id="KW-0812">Transmembrane</keyword>
<gene>
    <name evidence="3" type="ORF">D9V34_01220</name>
    <name evidence="2" type="ORF">D9V34_13515</name>
</gene>
<evidence type="ECO:0000256" key="1">
    <source>
        <dbReference type="SAM" id="Phobius"/>
    </source>
</evidence>
<evidence type="ECO:0000313" key="2">
    <source>
        <dbReference type="EMBL" id="RLP80864.1"/>
    </source>
</evidence>
<evidence type="ECO:0000313" key="3">
    <source>
        <dbReference type="EMBL" id="RLP84649.1"/>
    </source>
</evidence>
<reference evidence="3 4" key="1">
    <citation type="submission" date="2018-10" db="EMBL/GenBank/DDBJ databases">
        <authorList>
            <person name="Li J."/>
        </authorList>
    </citation>
    <scope>NUCLEOTIDE SEQUENCE [LARGE SCALE GENOMIC DNA]</scope>
    <source>
        <strain evidence="3 4">JCM 11654</strain>
    </source>
</reference>
<dbReference type="EMBL" id="RCUY01000011">
    <property type="protein sequence ID" value="RLP80864.1"/>
    <property type="molecule type" value="Genomic_DNA"/>
</dbReference>
<keyword evidence="1" id="KW-1133">Transmembrane helix</keyword>
<feature type="transmembrane region" description="Helical" evidence="1">
    <location>
        <begin position="27"/>
        <end position="48"/>
    </location>
</feature>
<sequence>MLGWSVVVLVFPAFAPASNPVTQHVTWIIALVLCCMGLISAALIGVYVTRRSVVMIGLTRVSVFPLETLERFGTVHTYSAFRNDVLWNGLVPTVTVTGGGRTRSFVTNVHFARHSAHIVAQGRTLINQRRVELGVEPLAGQGWDAVQQESAPDTH</sequence>